<gene>
    <name evidence="4" type="ORF">IQ235_17465</name>
</gene>
<evidence type="ECO:0000256" key="1">
    <source>
        <dbReference type="ARBA" id="ARBA00005662"/>
    </source>
</evidence>
<organism evidence="4 5">
    <name type="scientific">Zarconia navalis LEGE 11467</name>
    <dbReference type="NCBI Taxonomy" id="1828826"/>
    <lineage>
        <taxon>Bacteria</taxon>
        <taxon>Bacillati</taxon>
        <taxon>Cyanobacteriota</taxon>
        <taxon>Cyanophyceae</taxon>
        <taxon>Oscillatoriophycideae</taxon>
        <taxon>Oscillatoriales</taxon>
        <taxon>Oscillatoriales incertae sedis</taxon>
        <taxon>Zarconia</taxon>
        <taxon>Zarconia navalis</taxon>
    </lineage>
</organism>
<reference evidence="4" key="1">
    <citation type="submission" date="2020-10" db="EMBL/GenBank/DDBJ databases">
        <authorList>
            <person name="Castelo-Branco R."/>
            <person name="Eusebio N."/>
            <person name="Adriana R."/>
            <person name="Vieira A."/>
            <person name="Brugerolle De Fraissinette N."/>
            <person name="Rezende De Castro R."/>
            <person name="Schneider M.P."/>
            <person name="Vasconcelos V."/>
            <person name="Leao P.N."/>
        </authorList>
    </citation>
    <scope>NUCLEOTIDE SEQUENCE</scope>
    <source>
        <strain evidence="4">LEGE 11467</strain>
    </source>
</reference>
<dbReference type="Proteomes" id="UP000621799">
    <property type="component" value="Unassembled WGS sequence"/>
</dbReference>
<protein>
    <submittedName>
        <fullName evidence="4">CapA family protein</fullName>
    </submittedName>
</protein>
<keyword evidence="5" id="KW-1185">Reference proteome</keyword>
<dbReference type="PANTHER" id="PTHR33393">
    <property type="entry name" value="POLYGLUTAMINE SYNTHESIS ACCESSORY PROTEIN RV0574C-RELATED"/>
    <property type="match status" value="1"/>
</dbReference>
<evidence type="ECO:0000313" key="4">
    <source>
        <dbReference type="EMBL" id="MBE9042560.1"/>
    </source>
</evidence>
<dbReference type="RefSeq" id="WP_264322719.1">
    <property type="nucleotide sequence ID" value="NZ_JADEXN010000383.1"/>
</dbReference>
<proteinExistence type="inferred from homology"/>
<dbReference type="EMBL" id="JADEXN010000383">
    <property type="protein sequence ID" value="MBE9042560.1"/>
    <property type="molecule type" value="Genomic_DNA"/>
</dbReference>
<sequence>MCVAIVAIGCTERADSPDPTPTSLQTEPTPTLPQTTPEPWTVPEPEPTPTAAALPEPETSVVAVSIAAEPNRSNSEDALPPVPLDAAGATEFLDLRGVGDAAMAETHQQPYNLTDFLPRGELANFGAQLDRFDPTGKSYRGDLSFINWESTIGLRCNEFWAPLNPGAFAFVSHPDNMSEIYQRGFNLIGLANNHTRDCPSAEDGKDGALVSSLHMERLSREMGANWLWHGVGEQKEASVTTLNVKGRDLKVAFASLYLAEGDCTYVTCKFDEKTVLRSLRDADADLRILSIHSWTDETQQELVNLGVNFLTYYNGDVVFGHGPHVWAPVRVVESPTGKQGVLFESLGNFIHPALYPRATNIIGRVLFDIDTMKLRQVQIIPIALDRVTAYFGGAPDPSAVPANLNWQLTSDSVWQSGVNPQVRAAYSNIK</sequence>
<feature type="region of interest" description="Disordered" evidence="2">
    <location>
        <begin position="11"/>
        <end position="56"/>
    </location>
</feature>
<comment type="similarity">
    <text evidence="1">Belongs to the CapA family.</text>
</comment>
<dbReference type="InterPro" id="IPR052169">
    <property type="entry name" value="CW_Biosynth-Accessory"/>
</dbReference>
<dbReference type="InterPro" id="IPR019079">
    <property type="entry name" value="Capsule_synth_CapA"/>
</dbReference>
<accession>A0A928W3G7</accession>
<feature type="domain" description="Capsule synthesis protein CapA" evidence="3">
    <location>
        <begin position="94"/>
        <end position="353"/>
    </location>
</feature>
<evidence type="ECO:0000256" key="2">
    <source>
        <dbReference type="SAM" id="MobiDB-lite"/>
    </source>
</evidence>
<dbReference type="SUPFAM" id="SSF56300">
    <property type="entry name" value="Metallo-dependent phosphatases"/>
    <property type="match status" value="1"/>
</dbReference>
<dbReference type="InterPro" id="IPR029052">
    <property type="entry name" value="Metallo-depent_PP-like"/>
</dbReference>
<dbReference type="SMART" id="SM00854">
    <property type="entry name" value="PGA_cap"/>
    <property type="match status" value="1"/>
</dbReference>
<name>A0A928W3G7_9CYAN</name>
<evidence type="ECO:0000259" key="3">
    <source>
        <dbReference type="SMART" id="SM00854"/>
    </source>
</evidence>
<dbReference type="AlphaFoldDB" id="A0A928W3G7"/>
<feature type="compositionally biased region" description="Low complexity" evidence="2">
    <location>
        <begin position="21"/>
        <end position="39"/>
    </location>
</feature>
<evidence type="ECO:0000313" key="5">
    <source>
        <dbReference type="Proteomes" id="UP000621799"/>
    </source>
</evidence>
<dbReference type="Pfam" id="PF09587">
    <property type="entry name" value="PGA_cap"/>
    <property type="match status" value="1"/>
</dbReference>
<comment type="caution">
    <text evidence="4">The sequence shown here is derived from an EMBL/GenBank/DDBJ whole genome shotgun (WGS) entry which is preliminary data.</text>
</comment>
<dbReference type="PANTHER" id="PTHR33393:SF11">
    <property type="entry name" value="POLYGLUTAMINE SYNTHESIS ACCESSORY PROTEIN RV0574C-RELATED"/>
    <property type="match status" value="1"/>
</dbReference>